<evidence type="ECO:0000313" key="2">
    <source>
        <dbReference type="Proteomes" id="UP000466187"/>
    </source>
</evidence>
<proteinExistence type="predicted"/>
<accession>A0A7I7WH86</accession>
<reference evidence="1 2" key="1">
    <citation type="journal article" date="2019" name="Emerg. Microbes Infect.">
        <title>Comprehensive subspecies identification of 175 nontuberculous mycobacteria species based on 7547 genomic profiles.</title>
        <authorList>
            <person name="Matsumoto Y."/>
            <person name="Kinjo T."/>
            <person name="Motooka D."/>
            <person name="Nabeya D."/>
            <person name="Jung N."/>
            <person name="Uechi K."/>
            <person name="Horii T."/>
            <person name="Iida T."/>
            <person name="Fujita J."/>
            <person name="Nakamura S."/>
        </authorList>
    </citation>
    <scope>NUCLEOTIDE SEQUENCE [LARGE SCALE GENOMIC DNA]</scope>
    <source>
        <strain evidence="1 2">JCM 12688</strain>
    </source>
</reference>
<organism evidence="1 2">
    <name type="scientific">Mycolicibacterium gadium</name>
    <name type="common">Mycobacterium gadium</name>
    <dbReference type="NCBI Taxonomy" id="1794"/>
    <lineage>
        <taxon>Bacteria</taxon>
        <taxon>Bacillati</taxon>
        <taxon>Actinomycetota</taxon>
        <taxon>Actinomycetes</taxon>
        <taxon>Mycobacteriales</taxon>
        <taxon>Mycobacteriaceae</taxon>
        <taxon>Mycolicibacterium</taxon>
    </lineage>
</organism>
<dbReference type="AlphaFoldDB" id="A0A7I7WH86"/>
<dbReference type="EMBL" id="AP022608">
    <property type="protein sequence ID" value="BBZ15901.1"/>
    <property type="molecule type" value="Genomic_DNA"/>
</dbReference>
<dbReference type="KEGG" id="mgad:MGAD_02360"/>
<sequence>MLAALVVAPVARAEPGVQTQADEGFYRSLREGAEGIAGMVLTSPPLVRQRMDDGVDKLDAIDILMAEGPYDFDAASNIVARPVVYCSEHLGIT</sequence>
<gene>
    <name evidence="1" type="ORF">MGAD_02360</name>
</gene>
<evidence type="ECO:0000313" key="1">
    <source>
        <dbReference type="EMBL" id="BBZ15901.1"/>
    </source>
</evidence>
<dbReference type="Proteomes" id="UP000466187">
    <property type="component" value="Chromosome"/>
</dbReference>
<name>A0A7I7WH86_MYCGU</name>
<protein>
    <submittedName>
        <fullName evidence="1">Uncharacterized protein</fullName>
    </submittedName>
</protein>